<evidence type="ECO:0000313" key="2">
    <source>
        <dbReference type="EMBL" id="RMV06161.1"/>
    </source>
</evidence>
<dbReference type="Proteomes" id="UP000270795">
    <property type="component" value="Unassembled WGS sequence"/>
</dbReference>
<gene>
    <name evidence="2" type="ORF">ALP17_04497</name>
</gene>
<accession>A0A3M5ZGH7</accession>
<evidence type="ECO:0000313" key="3">
    <source>
        <dbReference type="Proteomes" id="UP000270795"/>
    </source>
</evidence>
<feature type="region of interest" description="Disordered" evidence="1">
    <location>
        <begin position="1"/>
        <end position="47"/>
    </location>
</feature>
<proteinExistence type="predicted"/>
<sequence length="47" mass="5387">MLLLRSAELSRRTRERLEQSFPTAEEDKQQADSIVQRGRTRVRSGAG</sequence>
<feature type="compositionally biased region" description="Basic and acidic residues" evidence="1">
    <location>
        <begin position="8"/>
        <end position="18"/>
    </location>
</feature>
<evidence type="ECO:0000256" key="1">
    <source>
        <dbReference type="SAM" id="MobiDB-lite"/>
    </source>
</evidence>
<feature type="non-terminal residue" evidence="2">
    <location>
        <position position="47"/>
    </location>
</feature>
<protein>
    <submittedName>
        <fullName evidence="2">Virulence surface antigen protein</fullName>
    </submittedName>
</protein>
<dbReference type="AlphaFoldDB" id="A0A3M5ZGH7"/>
<feature type="compositionally biased region" description="Basic residues" evidence="1">
    <location>
        <begin position="38"/>
        <end position="47"/>
    </location>
</feature>
<organism evidence="2 3">
    <name type="scientific">Pseudomonas savastanoi</name>
    <name type="common">Pseudomonas syringae pv. savastanoi</name>
    <dbReference type="NCBI Taxonomy" id="29438"/>
    <lineage>
        <taxon>Bacteria</taxon>
        <taxon>Pseudomonadati</taxon>
        <taxon>Pseudomonadota</taxon>
        <taxon>Gammaproteobacteria</taxon>
        <taxon>Pseudomonadales</taxon>
        <taxon>Pseudomonadaceae</taxon>
        <taxon>Pseudomonas</taxon>
    </lineage>
</organism>
<name>A0A3M5ZGH7_PSESS</name>
<reference evidence="2 3" key="1">
    <citation type="submission" date="2018-08" db="EMBL/GenBank/DDBJ databases">
        <title>Recombination of ecologically and evolutionarily significant loci maintains genetic cohesion in the Pseudomonas syringae species complex.</title>
        <authorList>
            <person name="Dillon M."/>
            <person name="Thakur S."/>
            <person name="Almeida R.N.D."/>
            <person name="Weir B.S."/>
            <person name="Guttman D.S."/>
        </authorList>
    </citation>
    <scope>NUCLEOTIDE SEQUENCE [LARGE SCALE GENOMIC DNA]</scope>
    <source>
        <strain evidence="2 3">ICMP 11899</strain>
    </source>
</reference>
<dbReference type="EMBL" id="RBUM01000591">
    <property type="protein sequence ID" value="RMV06161.1"/>
    <property type="molecule type" value="Genomic_DNA"/>
</dbReference>
<comment type="caution">
    <text evidence="2">The sequence shown here is derived from an EMBL/GenBank/DDBJ whole genome shotgun (WGS) entry which is preliminary data.</text>
</comment>